<dbReference type="RefSeq" id="WP_139170442.1">
    <property type="nucleotide sequence ID" value="NZ_FNEB01000001.1"/>
</dbReference>
<evidence type="ECO:0000256" key="1">
    <source>
        <dbReference type="SAM" id="SignalP"/>
    </source>
</evidence>
<organism evidence="2 3">
    <name type="scientific">Lutimaribacter saemankumensis</name>
    <dbReference type="NCBI Taxonomy" id="490829"/>
    <lineage>
        <taxon>Bacteria</taxon>
        <taxon>Pseudomonadati</taxon>
        <taxon>Pseudomonadota</taxon>
        <taxon>Alphaproteobacteria</taxon>
        <taxon>Rhodobacterales</taxon>
        <taxon>Roseobacteraceae</taxon>
        <taxon>Lutimaribacter</taxon>
    </lineage>
</organism>
<protein>
    <submittedName>
        <fullName evidence="2">Cytochrome c</fullName>
    </submittedName>
</protein>
<proteinExistence type="predicted"/>
<dbReference type="SUPFAM" id="SSF46626">
    <property type="entry name" value="Cytochrome c"/>
    <property type="match status" value="1"/>
</dbReference>
<name>A0A1G8GCZ8_9RHOB</name>
<feature type="signal peptide" evidence="1">
    <location>
        <begin position="1"/>
        <end position="22"/>
    </location>
</feature>
<dbReference type="GO" id="GO:0020037">
    <property type="term" value="F:heme binding"/>
    <property type="evidence" value="ECO:0007669"/>
    <property type="project" value="InterPro"/>
</dbReference>
<dbReference type="AlphaFoldDB" id="A0A1G8GCZ8"/>
<dbReference type="OrthoDB" id="9805828at2"/>
<keyword evidence="3" id="KW-1185">Reference proteome</keyword>
<feature type="chain" id="PRO_5011455505" evidence="1">
    <location>
        <begin position="23"/>
        <end position="115"/>
    </location>
</feature>
<sequence length="115" mass="12841">MRWKTRILVAALAAAFPFAVTAAEDGHDDTEAAADVGDVGALYPAKGADITYSYCAGCHSEMLVAQQGQTRKGWNDLLKWMVEKQGMQPIPDDDREKILDYLSEHYNTDRPHFPR</sequence>
<dbReference type="InterPro" id="IPR036909">
    <property type="entry name" value="Cyt_c-like_dom_sf"/>
</dbReference>
<dbReference type="EMBL" id="FNEB01000001">
    <property type="protein sequence ID" value="SDH92244.1"/>
    <property type="molecule type" value="Genomic_DNA"/>
</dbReference>
<dbReference type="Proteomes" id="UP000199340">
    <property type="component" value="Unassembled WGS sequence"/>
</dbReference>
<reference evidence="2 3" key="1">
    <citation type="submission" date="2016-10" db="EMBL/GenBank/DDBJ databases">
        <authorList>
            <person name="de Groot N.N."/>
        </authorList>
    </citation>
    <scope>NUCLEOTIDE SEQUENCE [LARGE SCALE GENOMIC DNA]</scope>
    <source>
        <strain evidence="2 3">DSM 28010</strain>
    </source>
</reference>
<dbReference type="GO" id="GO:0009055">
    <property type="term" value="F:electron transfer activity"/>
    <property type="evidence" value="ECO:0007669"/>
    <property type="project" value="InterPro"/>
</dbReference>
<gene>
    <name evidence="2" type="ORF">SAMN05421850_10127</name>
</gene>
<keyword evidence="1" id="KW-0732">Signal</keyword>
<evidence type="ECO:0000313" key="3">
    <source>
        <dbReference type="Proteomes" id="UP000199340"/>
    </source>
</evidence>
<evidence type="ECO:0000313" key="2">
    <source>
        <dbReference type="EMBL" id="SDH92244.1"/>
    </source>
</evidence>
<dbReference type="Gene3D" id="1.10.760.10">
    <property type="entry name" value="Cytochrome c-like domain"/>
    <property type="match status" value="1"/>
</dbReference>
<accession>A0A1G8GCZ8</accession>
<dbReference type="STRING" id="490829.SAMN05421850_10127"/>